<feature type="domain" description="AMP-binding enzyme C-terminal" evidence="2">
    <location>
        <begin position="487"/>
        <end position="562"/>
    </location>
</feature>
<keyword evidence="4" id="KW-1185">Reference proteome</keyword>
<dbReference type="Pfam" id="PF00501">
    <property type="entry name" value="AMP-binding"/>
    <property type="match status" value="1"/>
</dbReference>
<evidence type="ECO:0000259" key="2">
    <source>
        <dbReference type="Pfam" id="PF13193"/>
    </source>
</evidence>
<dbReference type="InterPro" id="IPR050237">
    <property type="entry name" value="ATP-dep_AMP-bd_enzyme"/>
</dbReference>
<dbReference type="Gene3D" id="3.30.300.30">
    <property type="match status" value="1"/>
</dbReference>
<dbReference type="AlphaFoldDB" id="A0A3P3VLY9"/>
<reference evidence="3 4" key="2">
    <citation type="submission" date="2018-12" db="EMBL/GenBank/DDBJ databases">
        <title>Simiduia agarivorans gen. nov., sp. nov., a marine, agarolytic bacterium isolated from shallow coastal water from Keelung, Taiwan.</title>
        <authorList>
            <person name="Shieh W.Y."/>
        </authorList>
    </citation>
    <scope>NUCLEOTIDE SEQUENCE [LARGE SCALE GENOMIC DNA]</scope>
    <source>
        <strain evidence="3 4">GTF-13</strain>
    </source>
</reference>
<evidence type="ECO:0000313" key="4">
    <source>
        <dbReference type="Proteomes" id="UP000280792"/>
    </source>
</evidence>
<proteinExistence type="predicted"/>
<dbReference type="InterPro" id="IPR025110">
    <property type="entry name" value="AMP-bd_C"/>
</dbReference>
<protein>
    <submittedName>
        <fullName evidence="3">Acyl-CoA synthetase</fullName>
    </submittedName>
</protein>
<feature type="domain" description="AMP-dependent synthetase/ligase" evidence="1">
    <location>
        <begin position="35"/>
        <end position="434"/>
    </location>
</feature>
<dbReference type="InterPro" id="IPR000873">
    <property type="entry name" value="AMP-dep_synth/lig_dom"/>
</dbReference>
<gene>
    <name evidence="3" type="ORF">D0544_16650</name>
</gene>
<dbReference type="PANTHER" id="PTHR43767:SF1">
    <property type="entry name" value="NONRIBOSOMAL PEPTIDE SYNTHASE PES1 (EUROFUNG)-RELATED"/>
    <property type="match status" value="1"/>
</dbReference>
<dbReference type="NCBIfam" id="NF005714">
    <property type="entry name" value="PRK07529.1"/>
    <property type="match status" value="1"/>
</dbReference>
<name>A0A3P3VLY9_9GAMM</name>
<dbReference type="Pfam" id="PF13193">
    <property type="entry name" value="AMP-binding_C"/>
    <property type="match status" value="1"/>
</dbReference>
<dbReference type="EMBL" id="QWEZ01000002">
    <property type="protein sequence ID" value="RRJ83444.1"/>
    <property type="molecule type" value="Genomic_DNA"/>
</dbReference>
<dbReference type="SUPFAM" id="SSF56801">
    <property type="entry name" value="Acetyl-CoA synthetase-like"/>
    <property type="match status" value="1"/>
</dbReference>
<evidence type="ECO:0000313" key="3">
    <source>
        <dbReference type="EMBL" id="RRJ83444.1"/>
    </source>
</evidence>
<evidence type="ECO:0000259" key="1">
    <source>
        <dbReference type="Pfam" id="PF00501"/>
    </source>
</evidence>
<comment type="caution">
    <text evidence="3">The sequence shown here is derived from an EMBL/GenBank/DDBJ whole genome shotgun (WGS) entry which is preliminary data.</text>
</comment>
<dbReference type="InterPro" id="IPR045851">
    <property type="entry name" value="AMP-bd_C_sf"/>
</dbReference>
<dbReference type="Proteomes" id="UP000280792">
    <property type="component" value="Unassembled WGS sequence"/>
</dbReference>
<organism evidence="3 4">
    <name type="scientific">Aestuariirhabdus litorea</name>
    <dbReference type="NCBI Taxonomy" id="2528527"/>
    <lineage>
        <taxon>Bacteria</taxon>
        <taxon>Pseudomonadati</taxon>
        <taxon>Pseudomonadota</taxon>
        <taxon>Gammaproteobacteria</taxon>
        <taxon>Oceanospirillales</taxon>
        <taxon>Aestuariirhabdaceae</taxon>
        <taxon>Aestuariirhabdus</taxon>
    </lineage>
</organism>
<reference evidence="3 4" key="1">
    <citation type="submission" date="2018-08" db="EMBL/GenBank/DDBJ databases">
        <authorList>
            <person name="Khan S.A."/>
        </authorList>
    </citation>
    <scope>NUCLEOTIDE SEQUENCE [LARGE SCALE GENOMIC DNA]</scope>
    <source>
        <strain evidence="3 4">GTF-13</strain>
    </source>
</reference>
<dbReference type="Gene3D" id="3.40.50.12780">
    <property type="entry name" value="N-terminal domain of ligase-like"/>
    <property type="match status" value="1"/>
</dbReference>
<dbReference type="GO" id="GO:0016878">
    <property type="term" value="F:acid-thiol ligase activity"/>
    <property type="evidence" value="ECO:0007669"/>
    <property type="project" value="UniProtKB-ARBA"/>
</dbReference>
<sequence length="633" mass="70404">MLSVRPVNSLADVVAVEQVPIEDRGLPNSTYQLLQDAARLYGERIAISYLMTGSCDEKSVDISYRELFHRVTQTANALHRLGIESRDVVSTLLPNLPHSHYAIWGGEAAGIVNPINPHIAIDQVVAIMNSVKSKVLITLAPYPGSDLWQKALEIKKRVYSLRAILIVDPVNLLPLPRRAMVSIRRKLPRMQGVYDFDKALSRCPADMLESHRQIQPQEIAAYFYTGGATGTPKITPHSHRNEAAMALMLNCMLRFQQGQVILSGLSLSHANALIIAGLAPFMAGARVLLPGMEGYRGEQVLQRLWALIDHYRVEVINGVPAFYKRALSVPVGSHRLDRVRFALCGASPLPTKLIEQFQQHCGIPLVEGYGLTEGTCVSSLNPPGEVRAGSIGIRMPYSGMKAVILDENQRYLRDCAVDEIGHILIRGPHVFPGYIQREKNHDVWIGDNGWFDTGDLGHCDAQGYYWLHGRSQDQISQPGHLRDPRPIEHRLLQFPGVMQAAVVGRNDAQGEHQIVAYVSAQAGADLSLEELSDAYHSEAEPPLPPLPRIYRLERLPLTSVGKVDRQVLRKDALCRLYQELLEDLRGATEIRVDIITNDQLEQVARIQGLPDDAPLQEQVNDRLKGLPIRAELV</sequence>
<dbReference type="PANTHER" id="PTHR43767">
    <property type="entry name" value="LONG-CHAIN-FATTY-ACID--COA LIGASE"/>
    <property type="match status" value="1"/>
</dbReference>
<dbReference type="InterPro" id="IPR042099">
    <property type="entry name" value="ANL_N_sf"/>
</dbReference>
<dbReference type="RefSeq" id="WP_125018155.1">
    <property type="nucleotide sequence ID" value="NZ_QWEZ01000002.1"/>
</dbReference>
<accession>A0A3P3VLY9</accession>